<accession>A0ACC2HJF4</accession>
<reference evidence="1" key="1">
    <citation type="submission" date="2021-05" db="EMBL/GenBank/DDBJ databases">
        <authorList>
            <person name="Pan Q."/>
            <person name="Jouanno E."/>
            <person name="Zahm M."/>
            <person name="Klopp C."/>
            <person name="Cabau C."/>
            <person name="Louis A."/>
            <person name="Berthelot C."/>
            <person name="Parey E."/>
            <person name="Roest Crollius H."/>
            <person name="Montfort J."/>
            <person name="Robinson-Rechavi M."/>
            <person name="Bouchez O."/>
            <person name="Lampietro C."/>
            <person name="Lopez Roques C."/>
            <person name="Donnadieu C."/>
            <person name="Postlethwait J."/>
            <person name="Bobe J."/>
            <person name="Dillon D."/>
            <person name="Chandos A."/>
            <person name="von Hippel F."/>
            <person name="Guiguen Y."/>
        </authorList>
    </citation>
    <scope>NUCLEOTIDE SEQUENCE</scope>
    <source>
        <strain evidence="1">YG-Jan2019</strain>
    </source>
</reference>
<protein>
    <submittedName>
        <fullName evidence="1">Uncharacterized protein</fullName>
    </submittedName>
</protein>
<dbReference type="Proteomes" id="UP001157502">
    <property type="component" value="Chromosome 1"/>
</dbReference>
<comment type="caution">
    <text evidence="1">The sequence shown here is derived from an EMBL/GenBank/DDBJ whole genome shotgun (WGS) entry which is preliminary data.</text>
</comment>
<gene>
    <name evidence="1" type="ORF">DPEC_G00004220</name>
</gene>
<organism evidence="1 2">
    <name type="scientific">Dallia pectoralis</name>
    <name type="common">Alaska blackfish</name>
    <dbReference type="NCBI Taxonomy" id="75939"/>
    <lineage>
        <taxon>Eukaryota</taxon>
        <taxon>Metazoa</taxon>
        <taxon>Chordata</taxon>
        <taxon>Craniata</taxon>
        <taxon>Vertebrata</taxon>
        <taxon>Euteleostomi</taxon>
        <taxon>Actinopterygii</taxon>
        <taxon>Neopterygii</taxon>
        <taxon>Teleostei</taxon>
        <taxon>Protacanthopterygii</taxon>
        <taxon>Esociformes</taxon>
        <taxon>Umbridae</taxon>
        <taxon>Dallia</taxon>
    </lineage>
</organism>
<keyword evidence="2" id="KW-1185">Reference proteome</keyword>
<dbReference type="EMBL" id="CM055728">
    <property type="protein sequence ID" value="KAJ8016151.1"/>
    <property type="molecule type" value="Genomic_DNA"/>
</dbReference>
<sequence>MSQDIDTWVAQCVPCQASRSSVKEQSEIIPIVVKQPFELLGMDLIGKLTPTENGNQYICVIIDYMTKWPQAYPLKTKAAREVADCLLKFVHQFEAPKRVLTDQGKEFVNKLNSNICKVLNIKRSLCAPYHPQTNGLVERMNATIQRSLCKLVKDKPNEWDRHLDAVMFGLRTKRQVTTKYSPYFLMFGREARYPSEIPDHYQIDKNVEDTMSVEQLTESAIAMSVKAAWEGKSLYVLISKIGPFKLFYSDIHQTAPTQHFESEVMNAYMYLLVQKYNKDSTKKAVCIDSYEMSDIWKHKKAKVNMDPNKCRYIFGVINENHHWTLTVMIPQENRALFLDPLGESTTDIQRCQNVTRSFMIQKGYNVPKWACGTLPHSCQQDGSSCGPFVLKFAECFLNNEPLLFSTSGKSVAALRMTIAACVLQNTANLKDLCHLCGDKNSSKKVTNWIGCDVCPRWFHCNCVQRSRKNKHFICAVCEP</sequence>
<evidence type="ECO:0000313" key="2">
    <source>
        <dbReference type="Proteomes" id="UP001157502"/>
    </source>
</evidence>
<name>A0ACC2HJF4_DALPE</name>
<proteinExistence type="predicted"/>
<evidence type="ECO:0000313" key="1">
    <source>
        <dbReference type="EMBL" id="KAJ8016151.1"/>
    </source>
</evidence>